<dbReference type="EMBL" id="JBAKBE010000014">
    <property type="protein sequence ID" value="MEH0098438.1"/>
    <property type="molecule type" value="Genomic_DNA"/>
</dbReference>
<dbReference type="RefSeq" id="WP_334252961.1">
    <property type="nucleotide sequence ID" value="NZ_JBAKBE010000014.1"/>
</dbReference>
<evidence type="ECO:0008006" key="4">
    <source>
        <dbReference type="Google" id="ProtNLM"/>
    </source>
</evidence>
<name>A0ABU7ZTQ8_9HYPH</name>
<evidence type="ECO:0000313" key="3">
    <source>
        <dbReference type="Proteomes" id="UP001380822"/>
    </source>
</evidence>
<gene>
    <name evidence="2" type="ORF">V6L76_19420</name>
</gene>
<keyword evidence="3" id="KW-1185">Reference proteome</keyword>
<feature type="compositionally biased region" description="Low complexity" evidence="1">
    <location>
        <begin position="12"/>
        <end position="26"/>
    </location>
</feature>
<organism evidence="2 3">
    <name type="scientific">Pannonibacter anstelovis</name>
    <dbReference type="NCBI Taxonomy" id="3121537"/>
    <lineage>
        <taxon>Bacteria</taxon>
        <taxon>Pseudomonadati</taxon>
        <taxon>Pseudomonadota</taxon>
        <taxon>Alphaproteobacteria</taxon>
        <taxon>Hyphomicrobiales</taxon>
        <taxon>Stappiaceae</taxon>
        <taxon>Pannonibacter</taxon>
    </lineage>
</organism>
<evidence type="ECO:0000256" key="1">
    <source>
        <dbReference type="SAM" id="MobiDB-lite"/>
    </source>
</evidence>
<feature type="region of interest" description="Disordered" evidence="1">
    <location>
        <begin position="1"/>
        <end position="56"/>
    </location>
</feature>
<evidence type="ECO:0000313" key="2">
    <source>
        <dbReference type="EMBL" id="MEH0098438.1"/>
    </source>
</evidence>
<feature type="compositionally biased region" description="Low complexity" evidence="1">
    <location>
        <begin position="116"/>
        <end position="129"/>
    </location>
</feature>
<feature type="compositionally biased region" description="Basic and acidic residues" evidence="1">
    <location>
        <begin position="96"/>
        <end position="106"/>
    </location>
</feature>
<feature type="region of interest" description="Disordered" evidence="1">
    <location>
        <begin position="83"/>
        <end position="150"/>
    </location>
</feature>
<sequence>MTDVETGTGVEPKAAPASPQPGAQSGTPPSVHPSGHQPGTESAGQVPSVPAPQLDVPKVSVPEVPVPEVPVPEVAVPVMTAAAAAAPGADAGSARGEGRDAGRGEGRGTTGRGGDEAAAGASGQPEAAATGEFARDLAGGGGDGKGAVSSGTATGAQLLRQLLIEHLKVAALQSGYAQVTQALPKVLAAGIEAGQRKKAADKAYEEGLAVAVKVLTSARDAAKNLSSSIQGEQETLAKLLADNEELVKLPQDAVKALSVMEQIGHNLATQKAGLSNPTVRQGLQYQIEQMKQHLTGSSR</sequence>
<dbReference type="Proteomes" id="UP001380822">
    <property type="component" value="Unassembled WGS sequence"/>
</dbReference>
<proteinExistence type="predicted"/>
<accession>A0ABU7ZTQ8</accession>
<reference evidence="2 3" key="1">
    <citation type="submission" date="2024-02" db="EMBL/GenBank/DDBJ databases">
        <title>A new putative Pannonibacter species isolated from two cases of bloodstream infections in paediatric patients.</title>
        <authorList>
            <person name="Castellana S."/>
            <person name="De Laurentiis V."/>
            <person name="Grassi M."/>
            <person name="De Leonardis F."/>
            <person name="Mosca A."/>
            <person name="De Carlo C."/>
            <person name="Sparapano E."/>
            <person name="Ronga L."/>
            <person name="Santacroce L."/>
            <person name="Chironna M."/>
            <person name="De Robertis A."/>
            <person name="Bianco A."/>
            <person name="Del Sambro L."/>
            <person name="Capozzi L."/>
            <person name="Parisi A."/>
        </authorList>
    </citation>
    <scope>NUCLEOTIDE SEQUENCE [LARGE SCALE GENOMIC DNA]</scope>
    <source>
        <strain evidence="2 3">Pt2</strain>
    </source>
</reference>
<protein>
    <recommendedName>
        <fullName evidence="4">Phasin domain-containing protein</fullName>
    </recommendedName>
</protein>
<comment type="caution">
    <text evidence="2">The sequence shown here is derived from an EMBL/GenBank/DDBJ whole genome shotgun (WGS) entry which is preliminary data.</text>
</comment>
<feature type="compositionally biased region" description="Low complexity" evidence="1">
    <location>
        <begin position="83"/>
        <end position="94"/>
    </location>
</feature>